<dbReference type="NCBIfam" id="NF004123">
    <property type="entry name" value="PRK05610.1"/>
    <property type="match status" value="1"/>
</dbReference>
<keyword evidence="5" id="KW-1185">Reference proteome</keyword>
<dbReference type="Proteomes" id="UP000398389">
    <property type="component" value="Unassembled WGS sequence"/>
</dbReference>
<reference evidence="4 5" key="1">
    <citation type="submission" date="2019-09" db="EMBL/GenBank/DDBJ databases">
        <authorList>
            <person name="Brejova B."/>
        </authorList>
    </citation>
    <scope>NUCLEOTIDE SEQUENCE [LARGE SCALE GENOMIC DNA]</scope>
</reference>
<dbReference type="Pfam" id="PF00366">
    <property type="entry name" value="Ribosomal_S17"/>
    <property type="match status" value="1"/>
</dbReference>
<dbReference type="GO" id="GO:0003735">
    <property type="term" value="F:structural constituent of ribosome"/>
    <property type="evidence" value="ECO:0007669"/>
    <property type="project" value="InterPro"/>
</dbReference>
<dbReference type="InterPro" id="IPR012340">
    <property type="entry name" value="NA-bd_OB-fold"/>
</dbReference>
<dbReference type="OrthoDB" id="274752at2759"/>
<dbReference type="EMBL" id="CABVLU010000005">
    <property type="protein sequence ID" value="VVT58540.1"/>
    <property type="molecule type" value="Genomic_DNA"/>
</dbReference>
<dbReference type="Gene3D" id="2.40.50.140">
    <property type="entry name" value="Nucleic acid-binding proteins"/>
    <property type="match status" value="1"/>
</dbReference>
<accession>A0A5E8C609</accession>
<dbReference type="AlphaFoldDB" id="A0A5E8C609"/>
<organism evidence="4 5">
    <name type="scientific">Magnusiomyces paraingens</name>
    <dbReference type="NCBI Taxonomy" id="2606893"/>
    <lineage>
        <taxon>Eukaryota</taxon>
        <taxon>Fungi</taxon>
        <taxon>Dikarya</taxon>
        <taxon>Ascomycota</taxon>
        <taxon>Saccharomycotina</taxon>
        <taxon>Dipodascomycetes</taxon>
        <taxon>Dipodascales</taxon>
        <taxon>Dipodascaceae</taxon>
        <taxon>Magnusiomyces</taxon>
    </lineage>
</organism>
<dbReference type="GeneID" id="43585071"/>
<comment type="similarity">
    <text evidence="1">Belongs to the universal ribosomal protein uS17 family.</text>
</comment>
<name>A0A5E8C609_9ASCO</name>
<evidence type="ECO:0000313" key="5">
    <source>
        <dbReference type="Proteomes" id="UP000398389"/>
    </source>
</evidence>
<dbReference type="PANTHER" id="PTHR10744:SF1">
    <property type="entry name" value="SMALL RIBOSOMAL SUBUNIT PROTEIN US17M"/>
    <property type="match status" value="1"/>
</dbReference>
<dbReference type="GO" id="GO:0006412">
    <property type="term" value="P:translation"/>
    <property type="evidence" value="ECO:0007669"/>
    <property type="project" value="InterPro"/>
</dbReference>
<gene>
    <name evidence="4" type="ORF">SAPINGB_P006260</name>
</gene>
<dbReference type="GO" id="GO:0005739">
    <property type="term" value="C:mitochondrion"/>
    <property type="evidence" value="ECO:0007669"/>
    <property type="project" value="TreeGrafter"/>
</dbReference>
<evidence type="ECO:0000256" key="3">
    <source>
        <dbReference type="ARBA" id="ARBA00023274"/>
    </source>
</evidence>
<dbReference type="InterPro" id="IPR000266">
    <property type="entry name" value="Ribosomal_uS17"/>
</dbReference>
<keyword evidence="2" id="KW-0689">Ribosomal protein</keyword>
<evidence type="ECO:0000256" key="2">
    <source>
        <dbReference type="ARBA" id="ARBA00022980"/>
    </source>
</evidence>
<dbReference type="CDD" id="cd00364">
    <property type="entry name" value="Ribosomal_uS17"/>
    <property type="match status" value="1"/>
</dbReference>
<sequence length="254" mass="28674">MARQNFVGMVVSHGKMDKTIKVRVQRIKFNKLVNKNVVRFTDFLVHDEANKCKEGDVVRIEYVRPLSARKSFSVTEILKNKGLSWIKYREDAPAVVAAEELRKVTQYKRDRESRLGLDGTPTVSEQLDVLRTAYNTQNFVPEHARTEEQKEAVAKVIAKYTPDGFLPSFASGPLYDLPIDKLRAELKALDGTIEQASFSKHAAAVLRDEPARADAILRAMGKIDPSAVPRNIKKNLLMKYFVKTLGEQKQEATA</sequence>
<dbReference type="GO" id="GO:0005840">
    <property type="term" value="C:ribosome"/>
    <property type="evidence" value="ECO:0007669"/>
    <property type="project" value="UniProtKB-KW"/>
</dbReference>
<evidence type="ECO:0000256" key="1">
    <source>
        <dbReference type="ARBA" id="ARBA00010254"/>
    </source>
</evidence>
<dbReference type="PANTHER" id="PTHR10744">
    <property type="entry name" value="40S RIBOSOMAL PROTEIN S11 FAMILY MEMBER"/>
    <property type="match status" value="1"/>
</dbReference>
<proteinExistence type="inferred from homology"/>
<evidence type="ECO:0000313" key="4">
    <source>
        <dbReference type="EMBL" id="VVT58540.1"/>
    </source>
</evidence>
<protein>
    <submittedName>
        <fullName evidence="4">Uncharacterized protein</fullName>
    </submittedName>
</protein>
<dbReference type="RefSeq" id="XP_031856862.1">
    <property type="nucleotide sequence ID" value="XM_032000971.1"/>
</dbReference>
<keyword evidence="3" id="KW-0687">Ribonucleoprotein</keyword>
<dbReference type="GO" id="GO:1990904">
    <property type="term" value="C:ribonucleoprotein complex"/>
    <property type="evidence" value="ECO:0007669"/>
    <property type="project" value="UniProtKB-KW"/>
</dbReference>
<dbReference type="SUPFAM" id="SSF50249">
    <property type="entry name" value="Nucleic acid-binding proteins"/>
    <property type="match status" value="1"/>
</dbReference>